<dbReference type="Proteomes" id="UP000826228">
    <property type="component" value="Segment"/>
</dbReference>
<organism evidence="1 2">
    <name type="scientific">Gordonia phage Samman98</name>
    <dbReference type="NCBI Taxonomy" id="2862998"/>
    <lineage>
        <taxon>Viruses</taxon>
        <taxon>Duplodnaviria</taxon>
        <taxon>Heunggongvirae</taxon>
        <taxon>Uroviricota</taxon>
        <taxon>Caudoviricetes</taxon>
        <taxon>Beenievirus</taxon>
        <taxon>Beenievirus samman98</taxon>
    </lineage>
</organism>
<protein>
    <submittedName>
        <fullName evidence="1">Uncharacterized protein</fullName>
    </submittedName>
</protein>
<keyword evidence="2" id="KW-1185">Reference proteome</keyword>
<sequence length="43" mass="4946">MPKGVFPHCERCGSRVQQWTVRVCARCLLANQQTTKEVQDGRQ</sequence>
<gene>
    <name evidence="1" type="primary">67</name>
    <name evidence="1" type="ORF">SEA_SAMMAN98_67</name>
</gene>
<dbReference type="EMBL" id="MZ456039">
    <property type="protein sequence ID" value="QYC54545.1"/>
    <property type="molecule type" value="Genomic_DNA"/>
</dbReference>
<accession>A0AC61NQM7</accession>
<evidence type="ECO:0000313" key="1">
    <source>
        <dbReference type="EMBL" id="QYC54545.1"/>
    </source>
</evidence>
<name>A0AC61NQM7_9CAUD</name>
<reference evidence="1" key="1">
    <citation type="submission" date="2021-06" db="EMBL/GenBank/DDBJ databases">
        <authorList>
            <person name="Coleman A.T."/>
            <person name="Johnson J.T."/>
            <person name="Jones B.N."/>
            <person name="Nassam F.N."/>
            <person name="Coomans R.J."/>
            <person name="Garlena R.A."/>
            <person name="Russell D.A."/>
            <person name="Jacobs-Sera D."/>
            <person name="Hatfull G.F."/>
        </authorList>
    </citation>
    <scope>NUCLEOTIDE SEQUENCE</scope>
</reference>
<evidence type="ECO:0000313" key="2">
    <source>
        <dbReference type="Proteomes" id="UP000826228"/>
    </source>
</evidence>
<proteinExistence type="predicted"/>